<dbReference type="EMBL" id="PVHK01000151">
    <property type="protein sequence ID" value="PRH40469.1"/>
    <property type="molecule type" value="Genomic_DNA"/>
</dbReference>
<protein>
    <submittedName>
        <fullName evidence="1">DUF932 domain-containing protein</fullName>
    </submittedName>
</protein>
<dbReference type="NCBIfam" id="TIGR03299">
    <property type="entry name" value="LGT_TIGR03299"/>
    <property type="match status" value="1"/>
</dbReference>
<name>A0AA45BAV5_BURVI</name>
<sequence>MHLVQSMAYVGAEPWHGLGNKLAPKQPLEVWAKAAGMDWRIEEAEVRFVAAGNRSLGSIHAFPEQKVLYRSDNKAPLSVVSARYQVVQPEEILEFYRDLTEIGGFHLETAGVLKEGRKLWALARTGQSGSLKGKDEVNGYLLLATACDGTLATTAQFTSVRVVCNNTLQIALGNSAGAIKVSHRSQFDATSVKRQLGIAVSTWDAFMVRTKALSERKMTDAAAEAFLRGVLTYSTTNLPDRDTVAVNERAIKAVGQLYAGRGKGSDLASASGTAWGLLNAVTEYVDHHRRARSDDHRLDAAWFGAGATLKERAWDEAIVNARAESTHLTV</sequence>
<accession>A0AA45BAV5</accession>
<comment type="caution">
    <text evidence="1">The sequence shown here is derived from an EMBL/GenBank/DDBJ whole genome shotgun (WGS) entry which is preliminary data.</text>
</comment>
<reference evidence="1 2" key="1">
    <citation type="submission" date="2018-03" db="EMBL/GenBank/DDBJ databases">
        <authorList>
            <person name="Nguyen K."/>
            <person name="Fouts D."/>
            <person name="Sutton G."/>
        </authorList>
    </citation>
    <scope>NUCLEOTIDE SEQUENCE [LARGE SCALE GENOMIC DNA]</scope>
    <source>
        <strain evidence="1 2">AU3578</strain>
    </source>
</reference>
<proteinExistence type="predicted"/>
<evidence type="ECO:0000313" key="1">
    <source>
        <dbReference type="EMBL" id="PRH40469.1"/>
    </source>
</evidence>
<dbReference type="InterPro" id="IPR017686">
    <property type="entry name" value="Phg/plasmid-like_prot"/>
</dbReference>
<dbReference type="InterPro" id="IPR026325">
    <property type="entry name" value="DUF932"/>
</dbReference>
<dbReference type="Proteomes" id="UP000237632">
    <property type="component" value="Unassembled WGS sequence"/>
</dbReference>
<organism evidence="1 2">
    <name type="scientific">Burkholderia vietnamiensis</name>
    <dbReference type="NCBI Taxonomy" id="60552"/>
    <lineage>
        <taxon>Bacteria</taxon>
        <taxon>Pseudomonadati</taxon>
        <taxon>Pseudomonadota</taxon>
        <taxon>Betaproteobacteria</taxon>
        <taxon>Burkholderiales</taxon>
        <taxon>Burkholderiaceae</taxon>
        <taxon>Burkholderia</taxon>
        <taxon>Burkholderia cepacia complex</taxon>
    </lineage>
</organism>
<dbReference type="RefSeq" id="WP_060081925.1">
    <property type="nucleotide sequence ID" value="NZ_CADFFO010000050.1"/>
</dbReference>
<gene>
    <name evidence="1" type="ORF">C6T65_20840</name>
</gene>
<dbReference type="Pfam" id="PF06067">
    <property type="entry name" value="DUF932"/>
    <property type="match status" value="1"/>
</dbReference>
<evidence type="ECO:0000313" key="2">
    <source>
        <dbReference type="Proteomes" id="UP000237632"/>
    </source>
</evidence>
<dbReference type="AlphaFoldDB" id="A0AA45BAV5"/>